<sequence length="186" mass="21350">MLGADDPLVPAPRRVLVAGTTGVGKTTTAARIGDVLGLPHTEIDALYHGPGWQPRETFVADVEAYTSEPAWVTEWQYTVVRGLLAERADTLVWIDLPNHVALWRLIRRTLRRRLRRIEMWNGNVEPSLWTFFTDPGHIVRWGISTRNATRQRVPSLVREAPHLRVVRLRSQREIDRFVQHLDRGRG</sequence>
<proteinExistence type="predicted"/>
<dbReference type="Gene3D" id="3.40.50.300">
    <property type="entry name" value="P-loop containing nucleotide triphosphate hydrolases"/>
    <property type="match status" value="1"/>
</dbReference>
<protein>
    <submittedName>
        <fullName evidence="1">Adenylate kinase family enzyme</fullName>
    </submittedName>
</protein>
<dbReference type="SUPFAM" id="SSF52540">
    <property type="entry name" value="P-loop containing nucleoside triphosphate hydrolases"/>
    <property type="match status" value="1"/>
</dbReference>
<dbReference type="OrthoDB" id="3199600at2"/>
<dbReference type="RefSeq" id="WP_133518162.1">
    <property type="nucleotide sequence ID" value="NZ_SNVW01000001.1"/>
</dbReference>
<dbReference type="AlphaFoldDB" id="A0A4R6DPU6"/>
<dbReference type="InterPro" id="IPR052922">
    <property type="entry name" value="Cytidylate_Kinase-2"/>
</dbReference>
<evidence type="ECO:0000313" key="1">
    <source>
        <dbReference type="EMBL" id="TDN46248.1"/>
    </source>
</evidence>
<dbReference type="Proteomes" id="UP000295764">
    <property type="component" value="Unassembled WGS sequence"/>
</dbReference>
<organism evidence="1 2">
    <name type="scientific">Curtobacterium flaccumfaciens</name>
    <dbReference type="NCBI Taxonomy" id="2035"/>
    <lineage>
        <taxon>Bacteria</taxon>
        <taxon>Bacillati</taxon>
        <taxon>Actinomycetota</taxon>
        <taxon>Actinomycetes</taxon>
        <taxon>Micrococcales</taxon>
        <taxon>Microbacteriaceae</taxon>
        <taxon>Curtobacterium</taxon>
    </lineage>
</organism>
<accession>A0A4R6DPU6</accession>
<keyword evidence="1" id="KW-0808">Transferase</keyword>
<evidence type="ECO:0000313" key="2">
    <source>
        <dbReference type="Proteomes" id="UP000295764"/>
    </source>
</evidence>
<dbReference type="EMBL" id="SNVW01000001">
    <property type="protein sequence ID" value="TDN46248.1"/>
    <property type="molecule type" value="Genomic_DNA"/>
</dbReference>
<dbReference type="PANTHER" id="PTHR37816">
    <property type="entry name" value="YALI0E33011P"/>
    <property type="match status" value="1"/>
</dbReference>
<keyword evidence="1" id="KW-0418">Kinase</keyword>
<comment type="caution">
    <text evidence="1">The sequence shown here is derived from an EMBL/GenBank/DDBJ whole genome shotgun (WGS) entry which is preliminary data.</text>
</comment>
<dbReference type="GO" id="GO:0016301">
    <property type="term" value="F:kinase activity"/>
    <property type="evidence" value="ECO:0007669"/>
    <property type="project" value="UniProtKB-KW"/>
</dbReference>
<dbReference type="InterPro" id="IPR027417">
    <property type="entry name" value="P-loop_NTPase"/>
</dbReference>
<name>A0A4R6DPU6_9MICO</name>
<gene>
    <name evidence="1" type="ORF">EDF64_101107</name>
</gene>
<dbReference type="PANTHER" id="PTHR37816:SF1">
    <property type="entry name" value="TOXIN"/>
    <property type="match status" value="1"/>
</dbReference>
<reference evidence="1 2" key="1">
    <citation type="submission" date="2019-03" db="EMBL/GenBank/DDBJ databases">
        <title>Genomic analyses of the natural microbiome of Caenorhabditis elegans.</title>
        <authorList>
            <person name="Samuel B."/>
        </authorList>
    </citation>
    <scope>NUCLEOTIDE SEQUENCE [LARGE SCALE GENOMIC DNA]</scope>
    <source>
        <strain evidence="1 2">JUb65</strain>
    </source>
</reference>